<feature type="signal peptide" evidence="2">
    <location>
        <begin position="1"/>
        <end position="21"/>
    </location>
</feature>
<feature type="chain" id="PRO_5037882063" description="BFN domain-containing protein" evidence="2">
    <location>
        <begin position="22"/>
        <end position="277"/>
    </location>
</feature>
<dbReference type="SUPFAM" id="SSF50156">
    <property type="entry name" value="PDZ domain-like"/>
    <property type="match status" value="1"/>
</dbReference>
<dbReference type="PANTHER" id="PTHR15160:SF1">
    <property type="entry name" value="VON HIPPEL-LINDAU DISEASE TUMOR SUPPRESSOR"/>
    <property type="match status" value="1"/>
</dbReference>
<evidence type="ECO:0000313" key="4">
    <source>
        <dbReference type="EMBL" id="NMG04697.1"/>
    </source>
</evidence>
<feature type="domain" description="BFN" evidence="3">
    <location>
        <begin position="31"/>
        <end position="164"/>
    </location>
</feature>
<accession>A0A972FG26</accession>
<keyword evidence="2" id="KW-0732">Signal</keyword>
<dbReference type="InterPro" id="IPR036104">
    <property type="entry name" value="BFN_sf"/>
</dbReference>
<dbReference type="PANTHER" id="PTHR15160">
    <property type="entry name" value="VON HIPPEL-LINDAU PROTEIN"/>
    <property type="match status" value="1"/>
</dbReference>
<reference evidence="4" key="1">
    <citation type="submission" date="2019-12" db="EMBL/GenBank/DDBJ databases">
        <title>Comparative genomics gives insights into the taxonomy of the Azoarcus-Aromatoleum group and reveals separate origins of nif in the plant-associated Azoarcus and non-plant-associated Aromatoleum sub-groups.</title>
        <authorList>
            <person name="Lafos M."/>
            <person name="Maluk M."/>
            <person name="Batista M."/>
            <person name="Junghare M."/>
            <person name="Carmona M."/>
            <person name="Faoro H."/>
            <person name="Cruz L.M."/>
            <person name="Battistoni F."/>
            <person name="De Souza E."/>
            <person name="Pedrosa F."/>
            <person name="Chen W.-M."/>
            <person name="Poole P.S."/>
            <person name="Dixon R.A."/>
            <person name="James E.K."/>
        </authorList>
    </citation>
    <scope>NUCLEOTIDE SEQUENCE</scope>
    <source>
        <strain evidence="4">NSC3</strain>
    </source>
</reference>
<evidence type="ECO:0000313" key="5">
    <source>
        <dbReference type="Proteomes" id="UP000599523"/>
    </source>
</evidence>
<dbReference type="Pfam" id="PF02577">
    <property type="entry name" value="BFN_dom"/>
    <property type="match status" value="1"/>
</dbReference>
<dbReference type="GO" id="GO:0004518">
    <property type="term" value="F:nuclease activity"/>
    <property type="evidence" value="ECO:0007669"/>
    <property type="project" value="InterPro"/>
</dbReference>
<protein>
    <recommendedName>
        <fullName evidence="3">BFN domain-containing protein</fullName>
    </recommendedName>
</protein>
<dbReference type="AlphaFoldDB" id="A0A972FG26"/>
<proteinExistence type="predicted"/>
<dbReference type="EMBL" id="WTVM01000146">
    <property type="protein sequence ID" value="NMG04697.1"/>
    <property type="molecule type" value="Genomic_DNA"/>
</dbReference>
<feature type="region of interest" description="Disordered" evidence="1">
    <location>
        <begin position="258"/>
        <end position="277"/>
    </location>
</feature>
<dbReference type="SUPFAM" id="SSF103256">
    <property type="entry name" value="Hypothetical protein TM0160"/>
    <property type="match status" value="1"/>
</dbReference>
<dbReference type="Gene3D" id="2.30.42.10">
    <property type="match status" value="1"/>
</dbReference>
<gene>
    <name evidence="4" type="ORF">GPA21_17220</name>
</gene>
<dbReference type="PROSITE" id="PS51658">
    <property type="entry name" value="BFN"/>
    <property type="match status" value="1"/>
</dbReference>
<evidence type="ECO:0000259" key="3">
    <source>
        <dbReference type="PROSITE" id="PS51658"/>
    </source>
</evidence>
<name>A0A972FG26_9RHOO</name>
<dbReference type="Gene3D" id="3.10.690.10">
    <property type="entry name" value="Bifunctional nuclease domain"/>
    <property type="match status" value="1"/>
</dbReference>
<sequence>MSRRLLMPLMLALTLAGPGAARELAVTPESLITVELATVAMLSGSNVPVVLLREPLSGDVVPIFIGPPEARAILMALHGVVTPRPMTHDLLQDVIDKLSGKLVSVVVDDLRDGTYHGALEVNVGDDARLVRIDARPSDALALAARSGAEIRVAPKVLQAGIGMEFEGLRNDQVVSAIGITVVEATDELRDALGLPDTPGVLVTNATGRAAYAGIGAGALVLSVNGSVPTTPMEYLEYVRATPSGEHARVDYWHDGERREASLPTAVPERRGGRPVAL</sequence>
<evidence type="ECO:0000256" key="2">
    <source>
        <dbReference type="SAM" id="SignalP"/>
    </source>
</evidence>
<dbReference type="Proteomes" id="UP000599523">
    <property type="component" value="Unassembled WGS sequence"/>
</dbReference>
<dbReference type="InterPro" id="IPR003729">
    <property type="entry name" value="Bi_nuclease_dom"/>
</dbReference>
<dbReference type="RefSeq" id="WP_168989341.1">
    <property type="nucleotide sequence ID" value="NZ_CAWPHM010000051.1"/>
</dbReference>
<organism evidence="4 5">
    <name type="scientific">Azoarcus taiwanensis</name>
    <dbReference type="NCBI Taxonomy" id="666964"/>
    <lineage>
        <taxon>Bacteria</taxon>
        <taxon>Pseudomonadati</taxon>
        <taxon>Pseudomonadota</taxon>
        <taxon>Betaproteobacteria</taxon>
        <taxon>Rhodocyclales</taxon>
        <taxon>Zoogloeaceae</taxon>
        <taxon>Azoarcus</taxon>
    </lineage>
</organism>
<dbReference type="InterPro" id="IPR036034">
    <property type="entry name" value="PDZ_sf"/>
</dbReference>
<evidence type="ECO:0000256" key="1">
    <source>
        <dbReference type="SAM" id="MobiDB-lite"/>
    </source>
</evidence>
<keyword evidence="5" id="KW-1185">Reference proteome</keyword>
<comment type="caution">
    <text evidence="4">The sequence shown here is derived from an EMBL/GenBank/DDBJ whole genome shotgun (WGS) entry which is preliminary data.</text>
</comment>